<evidence type="ECO:0000256" key="3">
    <source>
        <dbReference type="ARBA" id="ARBA00022771"/>
    </source>
</evidence>
<evidence type="ECO:0000256" key="4">
    <source>
        <dbReference type="ARBA" id="ARBA00022833"/>
    </source>
</evidence>
<dbReference type="EMBL" id="JABEBT010000045">
    <property type="protein sequence ID" value="KAF7635208.1"/>
    <property type="molecule type" value="Genomic_DNA"/>
</dbReference>
<evidence type="ECO:0000256" key="2">
    <source>
        <dbReference type="ARBA" id="ARBA00022723"/>
    </source>
</evidence>
<proteinExistence type="predicted"/>
<name>A0A8S9ZPY5_9BILA</name>
<keyword evidence="3" id="KW-0863">Zinc-finger</keyword>
<dbReference type="GO" id="GO:0005634">
    <property type="term" value="C:nucleus"/>
    <property type="evidence" value="ECO:0007669"/>
    <property type="project" value="UniProtKB-SubCell"/>
</dbReference>
<accession>A0A8S9ZPY5</accession>
<evidence type="ECO:0000256" key="1">
    <source>
        <dbReference type="ARBA" id="ARBA00004123"/>
    </source>
</evidence>
<keyword evidence="4" id="KW-0862">Zinc</keyword>
<dbReference type="AlphaFoldDB" id="A0A8S9ZPY5"/>
<keyword evidence="2" id="KW-0479">Metal-binding</keyword>
<keyword evidence="5" id="KW-0539">Nucleus</keyword>
<dbReference type="GO" id="GO:0008270">
    <property type="term" value="F:zinc ion binding"/>
    <property type="evidence" value="ECO:0007669"/>
    <property type="project" value="UniProtKB-KW"/>
</dbReference>
<sequence length="508" mass="59167">MDTDSKTAFICIQMKSHIWKIGVFKRINDTEAECRLCKENGESKYVLKISAGSVKGLITHLRSNIHKDSENAKEYERLVNNDQSTSGAVQIDKFFNQNSSGNLISQNIEKLKDESHYRKIVPEVYKAVKHKIKLEIKECTLSFTTDIWSNKSHGFISLTAQGISKKWSFKNFTLAIREFSTSHTASNIENKLDEILKEWNIERDYIHAFVTDSASNMVKAFEKLSEVYCCVKFSCAAHLLNRAVRQSFGAKEGAISQLFASCRRVVSHVKYSIKAMNELRIIQIEEGIQQHQLLQAMSVRWNSTLIMIERLLEQRLAIDRMAFEKRDFEKITLSVGEWNLLEPLKQLLKPVEELFFFYVNQVIIPYAKAIVSTISKLDLRVDTENGRREIIEIEDMRRKLVEEISNRFFCLQEIRAHSISTFLDPPIISWLKAEQKINDTPEREIEDFFDQVNEPPPSKRTFYDTVSELNQKVMMKLKMKSKKYISQGCIEQNADPIEWWNYCQNNYF</sequence>
<comment type="subcellular location">
    <subcellularLocation>
        <location evidence="1">Nucleus</location>
    </subcellularLocation>
</comment>
<dbReference type="OrthoDB" id="5833644at2759"/>
<dbReference type="Proteomes" id="UP000605970">
    <property type="component" value="Unassembled WGS sequence"/>
</dbReference>
<gene>
    <name evidence="6" type="ORF">Mgra_00005323</name>
</gene>
<dbReference type="InterPro" id="IPR012337">
    <property type="entry name" value="RNaseH-like_sf"/>
</dbReference>
<evidence type="ECO:0000313" key="6">
    <source>
        <dbReference type="EMBL" id="KAF7635208.1"/>
    </source>
</evidence>
<protein>
    <recommendedName>
        <fullName evidence="8">BED-type domain-containing protein</fullName>
    </recommendedName>
</protein>
<dbReference type="PANTHER" id="PTHR46481">
    <property type="entry name" value="ZINC FINGER BED DOMAIN-CONTAINING PROTEIN 4"/>
    <property type="match status" value="1"/>
</dbReference>
<evidence type="ECO:0000313" key="7">
    <source>
        <dbReference type="Proteomes" id="UP000605970"/>
    </source>
</evidence>
<dbReference type="PANTHER" id="PTHR46481:SF10">
    <property type="entry name" value="ZINC FINGER BED DOMAIN-CONTAINING PROTEIN 39"/>
    <property type="match status" value="1"/>
</dbReference>
<dbReference type="SUPFAM" id="SSF53098">
    <property type="entry name" value="Ribonuclease H-like"/>
    <property type="match status" value="1"/>
</dbReference>
<reference evidence="6" key="1">
    <citation type="journal article" date="2020" name="Ecol. Evol.">
        <title>Genome structure and content of the rice root-knot nematode (Meloidogyne graminicola).</title>
        <authorList>
            <person name="Phan N.T."/>
            <person name="Danchin E.G.J."/>
            <person name="Klopp C."/>
            <person name="Perfus-Barbeoch L."/>
            <person name="Kozlowski D.K."/>
            <person name="Koutsovoulos G.D."/>
            <person name="Lopez-Roques C."/>
            <person name="Bouchez O."/>
            <person name="Zahm M."/>
            <person name="Besnard G."/>
            <person name="Bellafiore S."/>
        </authorList>
    </citation>
    <scope>NUCLEOTIDE SEQUENCE</scope>
    <source>
        <strain evidence="6">VN-18</strain>
    </source>
</reference>
<evidence type="ECO:0008006" key="8">
    <source>
        <dbReference type="Google" id="ProtNLM"/>
    </source>
</evidence>
<evidence type="ECO:0000256" key="5">
    <source>
        <dbReference type="ARBA" id="ARBA00023242"/>
    </source>
</evidence>
<dbReference type="InterPro" id="IPR052035">
    <property type="entry name" value="ZnF_BED_domain_contain"/>
</dbReference>
<keyword evidence="7" id="KW-1185">Reference proteome</keyword>
<organism evidence="6 7">
    <name type="scientific">Meloidogyne graminicola</name>
    <dbReference type="NCBI Taxonomy" id="189291"/>
    <lineage>
        <taxon>Eukaryota</taxon>
        <taxon>Metazoa</taxon>
        <taxon>Ecdysozoa</taxon>
        <taxon>Nematoda</taxon>
        <taxon>Chromadorea</taxon>
        <taxon>Rhabditida</taxon>
        <taxon>Tylenchina</taxon>
        <taxon>Tylenchomorpha</taxon>
        <taxon>Tylenchoidea</taxon>
        <taxon>Meloidogynidae</taxon>
        <taxon>Meloidogyninae</taxon>
        <taxon>Meloidogyne</taxon>
    </lineage>
</organism>
<comment type="caution">
    <text evidence="6">The sequence shown here is derived from an EMBL/GenBank/DDBJ whole genome shotgun (WGS) entry which is preliminary data.</text>
</comment>
<feature type="non-terminal residue" evidence="6">
    <location>
        <position position="508"/>
    </location>
</feature>